<evidence type="ECO:0000313" key="3">
    <source>
        <dbReference type="Proteomes" id="UP000076874"/>
    </source>
</evidence>
<feature type="compositionally biased region" description="Polar residues" evidence="1">
    <location>
        <begin position="739"/>
        <end position="759"/>
    </location>
</feature>
<gene>
    <name evidence="2" type="ORF">SPI_06291</name>
</gene>
<feature type="region of interest" description="Disordered" evidence="1">
    <location>
        <begin position="287"/>
        <end position="328"/>
    </location>
</feature>
<evidence type="ECO:0000256" key="1">
    <source>
        <dbReference type="SAM" id="MobiDB-lite"/>
    </source>
</evidence>
<accession>A0A167RZK5</accession>
<dbReference type="AlphaFoldDB" id="A0A167RZK5"/>
<protein>
    <recommendedName>
        <fullName evidence="4">ORP1 like protein</fullName>
    </recommendedName>
</protein>
<feature type="compositionally biased region" description="Polar residues" evidence="1">
    <location>
        <begin position="287"/>
        <end position="296"/>
    </location>
</feature>
<evidence type="ECO:0008006" key="4">
    <source>
        <dbReference type="Google" id="ProtNLM"/>
    </source>
</evidence>
<feature type="region of interest" description="Disordered" evidence="1">
    <location>
        <begin position="606"/>
        <end position="626"/>
    </location>
</feature>
<feature type="compositionally biased region" description="Basic and acidic residues" evidence="1">
    <location>
        <begin position="70"/>
        <end position="91"/>
    </location>
</feature>
<dbReference type="Proteomes" id="UP000076874">
    <property type="component" value="Unassembled WGS sequence"/>
</dbReference>
<reference evidence="2 3" key="1">
    <citation type="journal article" date="2016" name="Genome Biol. Evol.">
        <title>Divergent and convergent evolution of fungal pathogenicity.</title>
        <authorList>
            <person name="Shang Y."/>
            <person name="Xiao G."/>
            <person name="Zheng P."/>
            <person name="Cen K."/>
            <person name="Zhan S."/>
            <person name="Wang C."/>
        </authorList>
    </citation>
    <scope>NUCLEOTIDE SEQUENCE [LARGE SCALE GENOMIC DNA]</scope>
    <source>
        <strain evidence="2 3">RCEF 264</strain>
    </source>
</reference>
<name>A0A167RZK5_9HYPO</name>
<feature type="region of interest" description="Disordered" evidence="1">
    <location>
        <begin position="672"/>
        <end position="693"/>
    </location>
</feature>
<feature type="region of interest" description="Disordered" evidence="1">
    <location>
        <begin position="386"/>
        <end position="496"/>
    </location>
</feature>
<comment type="caution">
    <text evidence="2">The sequence shown here is derived from an EMBL/GenBank/DDBJ whole genome shotgun (WGS) entry which is preliminary data.</text>
</comment>
<evidence type="ECO:0000313" key="2">
    <source>
        <dbReference type="EMBL" id="OAA59089.1"/>
    </source>
</evidence>
<feature type="region of interest" description="Disordered" evidence="1">
    <location>
        <begin position="708"/>
        <end position="759"/>
    </location>
</feature>
<dbReference type="EMBL" id="AZHD01000011">
    <property type="protein sequence ID" value="OAA59089.1"/>
    <property type="molecule type" value="Genomic_DNA"/>
</dbReference>
<organism evidence="2 3">
    <name type="scientific">Niveomyces insectorum RCEF 264</name>
    <dbReference type="NCBI Taxonomy" id="1081102"/>
    <lineage>
        <taxon>Eukaryota</taxon>
        <taxon>Fungi</taxon>
        <taxon>Dikarya</taxon>
        <taxon>Ascomycota</taxon>
        <taxon>Pezizomycotina</taxon>
        <taxon>Sordariomycetes</taxon>
        <taxon>Hypocreomycetidae</taxon>
        <taxon>Hypocreales</taxon>
        <taxon>Cordycipitaceae</taxon>
        <taxon>Niveomyces</taxon>
    </lineage>
</organism>
<feature type="region of interest" description="Disordered" evidence="1">
    <location>
        <begin position="342"/>
        <end position="368"/>
    </location>
</feature>
<feature type="compositionally biased region" description="Low complexity" evidence="1">
    <location>
        <begin position="310"/>
        <end position="320"/>
    </location>
</feature>
<feature type="compositionally biased region" description="Basic and acidic residues" evidence="1">
    <location>
        <begin position="675"/>
        <end position="693"/>
    </location>
</feature>
<feature type="compositionally biased region" description="Low complexity" evidence="1">
    <location>
        <begin position="44"/>
        <end position="55"/>
    </location>
</feature>
<feature type="region of interest" description="Disordered" evidence="1">
    <location>
        <begin position="190"/>
        <end position="237"/>
    </location>
</feature>
<feature type="region of interest" description="Disordered" evidence="1">
    <location>
        <begin position="1"/>
        <end position="91"/>
    </location>
</feature>
<feature type="compositionally biased region" description="Basic residues" evidence="1">
    <location>
        <begin position="299"/>
        <end position="309"/>
    </location>
</feature>
<feature type="compositionally biased region" description="Basic and acidic residues" evidence="1">
    <location>
        <begin position="487"/>
        <end position="496"/>
    </location>
</feature>
<keyword evidence="3" id="KW-1185">Reference proteome</keyword>
<dbReference type="OrthoDB" id="4161595at2759"/>
<sequence>MDQDLPPGVHPHAGPTAGMAEQAVGDPPAGPAANNAASTHTGDSSSLHSVHSVGSNFVGENATATQVASDHLKKEDASQPPTEPKKPRCMYRDDCQTGSTARKAISHVFGRNKLCTRMIPTEVWVHYCRKHYQRTRYRNASDYPKQQMQLVQKQIERVQAWSDANVRLGKDPVLKDWALSVRKREQRRLDSMQAAAAAASKKRPFSDDAEDDDDDGDGDGDGDDEDRGETSSTAVPDWVVEKLGGGYSTPAILAIVARIMSDLIEGRLPEVPDVEILPNIVSEKPTNGTNDVTAGGNSRARKSYAKRRTASTSAPVSATTGGHRRTQSVNAAAMRHDTTGTFGLARRNSQPTNLMPLSAAPPRASQPPLPAPFEKRPRIGLGIDHGGYGPSQDATSFGSFDQPRRAIPPPPLFSDNTQRPGVGGGRLQLAHRPAFGGIRESSDESQGYFDVPGHGGTGGTGSTSDAYRPPAPSQSLSQQQSQPLSQYHDDHPRYDHGQQVFEGRRDYTTHRHCASVSGPGNAGYGTLPAPNPLRGRRLSLARQLETSPFVTNAAVHTRTGPAHQRSQSEAAFFPQLPLPRNTRPTSSHGSDPALFVSRPLAGHSMGSDGYAGGGHGHRDHPAGQRDTTMREMQQDVEKHFFKQCQEQHEKQQHEKQQQLLLQTQRHDVYQYSRSGDNHGEAPRDRFANTRDRLFDNVRLPPLLGTKTEASAPEHATPDQPGHARQQSAPSVSEVLNGCPTGSNFSTLTSPPKMNLSSGH</sequence>
<dbReference type="STRING" id="1081102.A0A167RZK5"/>
<proteinExistence type="predicted"/>
<feature type="compositionally biased region" description="Acidic residues" evidence="1">
    <location>
        <begin position="207"/>
        <end position="227"/>
    </location>
</feature>
<feature type="compositionally biased region" description="Low complexity" evidence="1">
    <location>
        <begin position="473"/>
        <end position="486"/>
    </location>
</feature>